<dbReference type="Pfam" id="PF13487">
    <property type="entry name" value="HD_5"/>
    <property type="match status" value="1"/>
</dbReference>
<evidence type="ECO:0000259" key="2">
    <source>
        <dbReference type="PROSITE" id="PS51832"/>
    </source>
</evidence>
<dbReference type="InterPro" id="IPR003607">
    <property type="entry name" value="HD/PDEase_dom"/>
</dbReference>
<dbReference type="EMBL" id="JEOB01000004">
    <property type="protein sequence ID" value="EXM37706.1"/>
    <property type="molecule type" value="Genomic_DNA"/>
</dbReference>
<dbReference type="InterPro" id="IPR037522">
    <property type="entry name" value="HD_GYP_dom"/>
</dbReference>
<dbReference type="CDD" id="cd00077">
    <property type="entry name" value="HDc"/>
    <property type="match status" value="1"/>
</dbReference>
<keyword evidence="1" id="KW-0472">Membrane</keyword>
<dbReference type="RefSeq" id="WP_037289534.1">
    <property type="nucleotide sequence ID" value="NZ_JEOB01000004.1"/>
</dbReference>
<keyword evidence="4" id="KW-1185">Reference proteome</keyword>
<proteinExistence type="predicted"/>
<dbReference type="OrthoDB" id="9804747at2"/>
<feature type="transmembrane region" description="Helical" evidence="1">
    <location>
        <begin position="12"/>
        <end position="29"/>
    </location>
</feature>
<dbReference type="Gene3D" id="1.10.3210.10">
    <property type="entry name" value="Hypothetical protein af1432"/>
    <property type="match status" value="1"/>
</dbReference>
<dbReference type="SUPFAM" id="SSF109604">
    <property type="entry name" value="HD-domain/PDEase-like"/>
    <property type="match status" value="1"/>
</dbReference>
<feature type="transmembrane region" description="Helical" evidence="1">
    <location>
        <begin position="180"/>
        <end position="199"/>
    </location>
</feature>
<keyword evidence="1" id="KW-1133">Transmembrane helix</keyword>
<keyword evidence="1" id="KW-0812">Transmembrane</keyword>
<dbReference type="Proteomes" id="UP000021369">
    <property type="component" value="Unassembled WGS sequence"/>
</dbReference>
<feature type="domain" description="HD-GYP" evidence="2">
    <location>
        <begin position="247"/>
        <end position="441"/>
    </location>
</feature>
<dbReference type="SMART" id="SM00471">
    <property type="entry name" value="HDc"/>
    <property type="match status" value="1"/>
</dbReference>
<dbReference type="PATRIC" id="fig|1341156.4.peg.2641"/>
<accession>A0A011VR13</accession>
<feature type="transmembrane region" description="Helical" evidence="1">
    <location>
        <begin position="41"/>
        <end position="62"/>
    </location>
</feature>
<dbReference type="AlphaFoldDB" id="A0A011VR13"/>
<feature type="transmembrane region" description="Helical" evidence="1">
    <location>
        <begin position="115"/>
        <end position="138"/>
    </location>
</feature>
<dbReference type="PANTHER" id="PTHR45228">
    <property type="entry name" value="CYCLIC DI-GMP PHOSPHODIESTERASE TM_0186-RELATED"/>
    <property type="match status" value="1"/>
</dbReference>
<comment type="caution">
    <text evidence="3">The sequence shown here is derived from an EMBL/GenBank/DDBJ whole genome shotgun (WGS) entry which is preliminary data.</text>
</comment>
<sequence length="783" mass="89260">MIELIRDHQLNIMLFLCGSCGILIFLLLLTRSISARRKRDILLMEVMALFLLWFDRLAYLYAGSAGITSYYMVRISNFMVFFLTPAIVFGFYRYLCGILIEEGKIKKLPKRLKIVAVITVIGMMLALISAVTDLYYYFDESNLYHRGNGFLIAYITPVVTPVILYTVVVQYKYLFSTQMFITITLYLFVPIMCGVLQIFTYGISIVNMSMVAVSVSLYISTYIDINDTVERMHEMEIEYMQNEHKRMQKIFDQTATAFVSAVEKKDDYLKGSAVRVAEYARMIAEMSGKSDEYCEKVYYAALLHDVGLIGVPDSVINNSSPTEEDNMLIKYKPLIGREILSSITEYPYLGIAAYYSHERYNGTGYPEGLKGTDIPEIARIVAVADAYVTMTTKKRYRGARPDFVAREAFVKGSGEEFDPAFAELMVKIIDNNIKSNDNSLKPEMETSLSCGEYRDNTSLGISVENDTKIISFDCVPNKSGENIFSAPSIILFDSFDDRVHRDEKTIKEYQYFEYGEFWFDDHMISTGTRRIEITKMDKKENAGGSRYNVTAAKYEDHIRLVMGSPELTKEMIIALPDGSRSAYIGITGEHCDITDIKVETTGFIVSEGDIPRIARTISYTDHIESDLKNIQIDRTRSVSTEGIEIDHKFRLSFHTMSLPGANLIWHCPYIVLFYSDDGIVNGTNYFEYALIKLNGENEEINSLGQNSFSVKKKEDFPGWDIWKENNRKGLECEVTFERKDNKVIVRTNNLGIEIECITTVDHTDKIYAALTGDQVALTDIRFL</sequence>
<protein>
    <submittedName>
        <fullName evidence="3">Diguanylate cyclase</fullName>
    </submittedName>
</protein>
<name>A0A011VR13_RUMAL</name>
<reference evidence="3 4" key="1">
    <citation type="submission" date="2013-06" db="EMBL/GenBank/DDBJ databases">
        <title>Rumen cellulosomics: divergent fiber-degrading strategies revealed by comparative genome-wide analysis of six Ruminococcal strains.</title>
        <authorList>
            <person name="Dassa B."/>
            <person name="Borovok I."/>
            <person name="Lamed R."/>
            <person name="Flint H."/>
            <person name="Yeoman C.J."/>
            <person name="White B."/>
            <person name="Bayer E.A."/>
        </authorList>
    </citation>
    <scope>NUCLEOTIDE SEQUENCE [LARGE SCALE GENOMIC DNA]</scope>
    <source>
        <strain evidence="3 4">SY3</strain>
    </source>
</reference>
<organism evidence="3 4">
    <name type="scientific">Ruminococcus albus SY3</name>
    <dbReference type="NCBI Taxonomy" id="1341156"/>
    <lineage>
        <taxon>Bacteria</taxon>
        <taxon>Bacillati</taxon>
        <taxon>Bacillota</taxon>
        <taxon>Clostridia</taxon>
        <taxon>Eubacteriales</taxon>
        <taxon>Oscillospiraceae</taxon>
        <taxon>Ruminococcus</taxon>
    </lineage>
</organism>
<feature type="transmembrane region" description="Helical" evidence="1">
    <location>
        <begin position="150"/>
        <end position="168"/>
    </location>
</feature>
<dbReference type="PANTHER" id="PTHR45228:SF4">
    <property type="entry name" value="LIPOPROTEIN"/>
    <property type="match status" value="1"/>
</dbReference>
<dbReference type="InterPro" id="IPR052020">
    <property type="entry name" value="Cyclic_di-GMP/3'3'-cGAMP_PDE"/>
</dbReference>
<feature type="transmembrane region" description="Helical" evidence="1">
    <location>
        <begin position="74"/>
        <end position="95"/>
    </location>
</feature>
<evidence type="ECO:0000256" key="1">
    <source>
        <dbReference type="SAM" id="Phobius"/>
    </source>
</evidence>
<evidence type="ECO:0000313" key="4">
    <source>
        <dbReference type="Proteomes" id="UP000021369"/>
    </source>
</evidence>
<gene>
    <name evidence="3" type="ORF">RASY3_15240</name>
</gene>
<dbReference type="PROSITE" id="PS51832">
    <property type="entry name" value="HD_GYP"/>
    <property type="match status" value="1"/>
</dbReference>
<evidence type="ECO:0000313" key="3">
    <source>
        <dbReference type="EMBL" id="EXM37706.1"/>
    </source>
</evidence>